<dbReference type="InterPro" id="IPR000515">
    <property type="entry name" value="MetI-like"/>
</dbReference>
<dbReference type="GO" id="GO:0055085">
    <property type="term" value="P:transmembrane transport"/>
    <property type="evidence" value="ECO:0007669"/>
    <property type="project" value="InterPro"/>
</dbReference>
<name>A0A383AL35_9ZZZZ</name>
<comment type="subcellular location">
    <subcellularLocation>
        <location evidence="1">Cell membrane</location>
        <topology evidence="1">Multi-pass membrane protein</topology>
    </subcellularLocation>
</comment>
<evidence type="ECO:0000256" key="5">
    <source>
        <dbReference type="ARBA" id="ARBA00022989"/>
    </source>
</evidence>
<dbReference type="GO" id="GO:0005886">
    <property type="term" value="C:plasma membrane"/>
    <property type="evidence" value="ECO:0007669"/>
    <property type="project" value="UniProtKB-SubCell"/>
</dbReference>
<evidence type="ECO:0000256" key="2">
    <source>
        <dbReference type="ARBA" id="ARBA00022448"/>
    </source>
</evidence>
<feature type="transmembrane region" description="Helical" evidence="7">
    <location>
        <begin position="116"/>
        <end position="135"/>
    </location>
</feature>
<feature type="transmembrane region" description="Helical" evidence="7">
    <location>
        <begin position="72"/>
        <end position="96"/>
    </location>
</feature>
<dbReference type="Gene3D" id="1.10.3720.10">
    <property type="entry name" value="MetI-like"/>
    <property type="match status" value="1"/>
</dbReference>
<dbReference type="PROSITE" id="PS50928">
    <property type="entry name" value="ABC_TM1"/>
    <property type="match status" value="1"/>
</dbReference>
<feature type="transmembrane region" description="Helical" evidence="7">
    <location>
        <begin position="37"/>
        <end position="60"/>
    </location>
</feature>
<evidence type="ECO:0000313" key="9">
    <source>
        <dbReference type="EMBL" id="SVE08547.1"/>
    </source>
</evidence>
<feature type="transmembrane region" description="Helical" evidence="7">
    <location>
        <begin position="218"/>
        <end position="242"/>
    </location>
</feature>
<evidence type="ECO:0000256" key="1">
    <source>
        <dbReference type="ARBA" id="ARBA00004651"/>
    </source>
</evidence>
<feature type="domain" description="ABC transmembrane type-1" evidence="8">
    <location>
        <begin position="33"/>
        <end position="235"/>
    </location>
</feature>
<evidence type="ECO:0000256" key="3">
    <source>
        <dbReference type="ARBA" id="ARBA00022475"/>
    </source>
</evidence>
<dbReference type="Pfam" id="PF00528">
    <property type="entry name" value="BPD_transp_1"/>
    <property type="match status" value="1"/>
</dbReference>
<dbReference type="InterPro" id="IPR035906">
    <property type="entry name" value="MetI-like_sf"/>
</dbReference>
<feature type="transmembrane region" description="Helical" evidence="7">
    <location>
        <begin position="175"/>
        <end position="198"/>
    </location>
</feature>
<protein>
    <recommendedName>
        <fullName evidence="8">ABC transmembrane type-1 domain-containing protein</fullName>
    </recommendedName>
</protein>
<dbReference type="SUPFAM" id="SSF161098">
    <property type="entry name" value="MetI-like"/>
    <property type="match status" value="1"/>
</dbReference>
<keyword evidence="5 7" id="KW-1133">Transmembrane helix</keyword>
<keyword evidence="3" id="KW-1003">Cell membrane</keyword>
<evidence type="ECO:0000256" key="6">
    <source>
        <dbReference type="ARBA" id="ARBA00023136"/>
    </source>
</evidence>
<dbReference type="PANTHER" id="PTHR43163:SF6">
    <property type="entry name" value="DIPEPTIDE TRANSPORT SYSTEM PERMEASE PROTEIN DPPB-RELATED"/>
    <property type="match status" value="1"/>
</dbReference>
<feature type="non-terminal residue" evidence="9">
    <location>
        <position position="1"/>
    </location>
</feature>
<keyword evidence="4 7" id="KW-0812">Transmembrane</keyword>
<reference evidence="9" key="1">
    <citation type="submission" date="2018-05" db="EMBL/GenBank/DDBJ databases">
        <authorList>
            <person name="Lanie J.A."/>
            <person name="Ng W.-L."/>
            <person name="Kazmierczak K.M."/>
            <person name="Andrzejewski T.M."/>
            <person name="Davidsen T.M."/>
            <person name="Wayne K.J."/>
            <person name="Tettelin H."/>
            <person name="Glass J.I."/>
            <person name="Rusch D."/>
            <person name="Podicherti R."/>
            <person name="Tsui H.-C.T."/>
            <person name="Winkler M.E."/>
        </authorList>
    </citation>
    <scope>NUCLEOTIDE SEQUENCE</scope>
</reference>
<dbReference type="EMBL" id="UINC01193105">
    <property type="protein sequence ID" value="SVE08547.1"/>
    <property type="molecule type" value="Genomic_DNA"/>
</dbReference>
<dbReference type="CDD" id="cd06261">
    <property type="entry name" value="TM_PBP2"/>
    <property type="match status" value="1"/>
</dbReference>
<accession>A0A383AL35</accession>
<organism evidence="9">
    <name type="scientific">marine metagenome</name>
    <dbReference type="NCBI Taxonomy" id="408172"/>
    <lineage>
        <taxon>unclassified sequences</taxon>
        <taxon>metagenomes</taxon>
        <taxon>ecological metagenomes</taxon>
    </lineage>
</organism>
<evidence type="ECO:0000256" key="4">
    <source>
        <dbReference type="ARBA" id="ARBA00022692"/>
    </source>
</evidence>
<evidence type="ECO:0000259" key="8">
    <source>
        <dbReference type="PROSITE" id="PS50928"/>
    </source>
</evidence>
<evidence type="ECO:0000256" key="7">
    <source>
        <dbReference type="SAM" id="Phobius"/>
    </source>
</evidence>
<keyword evidence="2" id="KW-0813">Transport</keyword>
<sequence>IQYAYWVYDVVRGDFGQDLIDRHRINKKIVPRLWPTAMLAGFSWLLATLIGIPLGILSAVKRNTIWDLMGRIVAMLGYSLPTFWVGILLILIFAVWLRWLPAATMGTGGGFPLRHIILPAITLGWVAMAGYVRLVRSSMLEIMDSEYIKLARAKGVSENVVIWKHGFRNAAIAPLTYGGLLLAGLITGSVAAETVFAWPGIARWAVEAIWTNNLPVLVATTLVFTVAYIVLNFLVDILYVFVNPRVRY</sequence>
<keyword evidence="6 7" id="KW-0472">Membrane</keyword>
<dbReference type="AlphaFoldDB" id="A0A383AL35"/>
<proteinExistence type="predicted"/>
<dbReference type="PANTHER" id="PTHR43163">
    <property type="entry name" value="DIPEPTIDE TRANSPORT SYSTEM PERMEASE PROTEIN DPPB-RELATED"/>
    <property type="match status" value="1"/>
</dbReference>
<gene>
    <name evidence="9" type="ORF">METZ01_LOCUS461401</name>
</gene>